<protein>
    <submittedName>
        <fullName evidence="4 5">Vegetative cell wall protein gp1-like</fullName>
    </submittedName>
</protein>
<dbReference type="RefSeq" id="XP_008475979.1">
    <property type="nucleotide sequence ID" value="XM_008477757.3"/>
</dbReference>
<keyword evidence="3" id="KW-1185">Reference proteome</keyword>
<feature type="signal peptide" evidence="2">
    <location>
        <begin position="1"/>
        <end position="23"/>
    </location>
</feature>
<feature type="compositionally biased region" description="Polar residues" evidence="1">
    <location>
        <begin position="154"/>
        <end position="179"/>
    </location>
</feature>
<evidence type="ECO:0000313" key="4">
    <source>
        <dbReference type="RefSeq" id="XP_008475979.1"/>
    </source>
</evidence>
<dbReference type="RefSeq" id="XP_008476051.1">
    <property type="nucleotide sequence ID" value="XM_008477829.3"/>
</dbReference>
<keyword evidence="2" id="KW-0732">Signal</keyword>
<organism evidence="3 4">
    <name type="scientific">Diaphorina citri</name>
    <name type="common">Asian citrus psyllid</name>
    <dbReference type="NCBI Taxonomy" id="121845"/>
    <lineage>
        <taxon>Eukaryota</taxon>
        <taxon>Metazoa</taxon>
        <taxon>Ecdysozoa</taxon>
        <taxon>Arthropoda</taxon>
        <taxon>Hexapoda</taxon>
        <taxon>Insecta</taxon>
        <taxon>Pterygota</taxon>
        <taxon>Neoptera</taxon>
        <taxon>Paraneoptera</taxon>
        <taxon>Hemiptera</taxon>
        <taxon>Sternorrhyncha</taxon>
        <taxon>Psylloidea</taxon>
        <taxon>Psyllidae</taxon>
        <taxon>Diaphorininae</taxon>
        <taxon>Diaphorina</taxon>
    </lineage>
</organism>
<evidence type="ECO:0000313" key="5">
    <source>
        <dbReference type="RefSeq" id="XP_008476051.1"/>
    </source>
</evidence>
<dbReference type="AlphaFoldDB" id="A0A1S3D7C1"/>
<accession>A0A1S3D7C1</accession>
<dbReference type="GeneID" id="103512930"/>
<dbReference type="KEGG" id="dci:103512930"/>
<evidence type="ECO:0000313" key="3">
    <source>
        <dbReference type="Proteomes" id="UP000079169"/>
    </source>
</evidence>
<feature type="region of interest" description="Disordered" evidence="1">
    <location>
        <begin position="73"/>
        <end position="228"/>
    </location>
</feature>
<feature type="compositionally biased region" description="Polar residues" evidence="1">
    <location>
        <begin position="123"/>
        <end position="138"/>
    </location>
</feature>
<feature type="compositionally biased region" description="Basic and acidic residues" evidence="1">
    <location>
        <begin position="141"/>
        <end position="152"/>
    </location>
</feature>
<name>A0A1S3D7C1_DIACI</name>
<feature type="chain" id="PRO_5010479161" evidence="2">
    <location>
        <begin position="24"/>
        <end position="256"/>
    </location>
</feature>
<reference evidence="4 5" key="1">
    <citation type="submission" date="2025-04" db="UniProtKB">
        <authorList>
            <consortium name="RefSeq"/>
        </authorList>
    </citation>
    <scope>IDENTIFICATION</scope>
</reference>
<sequence>MKSPLQVFVSLVCLLVQAEHALSTPLPRPHHEIHVDLIDSIFQIPIQTINAVGNLLKNVHQAKRNFLTVNVQIDHPGKPSGGSYHPTSSKPVTKPVYPDSKPGTPSESGFPDYQPDYNPVIPDSSSARPVSGTTSLSFPDTKPEAPDTKPIEGSESSAPSDETTSGDTTFVTDLQTASSVAPPYRPAPAQPDTNQRVPPAPAVQPPYTRTPNVQPLSIDVGGNFDKPSYREKNFKEYVQRKLAEKNLQDNRISHTF</sequence>
<proteinExistence type="predicted"/>
<evidence type="ECO:0000256" key="1">
    <source>
        <dbReference type="SAM" id="MobiDB-lite"/>
    </source>
</evidence>
<dbReference type="PaxDb" id="121845-A0A1S3D7C1"/>
<dbReference type="Proteomes" id="UP000079169">
    <property type="component" value="Unplaced"/>
</dbReference>
<gene>
    <name evidence="4 5" type="primary">LOC103512930</name>
</gene>
<evidence type="ECO:0000256" key="2">
    <source>
        <dbReference type="SAM" id="SignalP"/>
    </source>
</evidence>